<comment type="pathway">
    <text evidence="3">Glycan degradation; xylan degradation.</text>
</comment>
<dbReference type="InterPro" id="IPR044846">
    <property type="entry name" value="GH10"/>
</dbReference>
<evidence type="ECO:0000256" key="8">
    <source>
        <dbReference type="ARBA" id="ARBA00023277"/>
    </source>
</evidence>
<dbReference type="EMBL" id="MU865930">
    <property type="protein sequence ID" value="KAK4450990.1"/>
    <property type="molecule type" value="Genomic_DNA"/>
</dbReference>
<evidence type="ECO:0000256" key="5">
    <source>
        <dbReference type="ARBA" id="ARBA00022525"/>
    </source>
</evidence>
<dbReference type="GO" id="GO:0031176">
    <property type="term" value="F:endo-1,4-beta-xylanase activity"/>
    <property type="evidence" value="ECO:0007669"/>
    <property type="project" value="UniProtKB-EC"/>
</dbReference>
<keyword evidence="13" id="KW-0732">Signal</keyword>
<reference evidence="15" key="1">
    <citation type="journal article" date="2023" name="Mol. Phylogenet. Evol.">
        <title>Genome-scale phylogeny and comparative genomics of the fungal order Sordariales.</title>
        <authorList>
            <person name="Hensen N."/>
            <person name="Bonometti L."/>
            <person name="Westerberg I."/>
            <person name="Brannstrom I.O."/>
            <person name="Guillou S."/>
            <person name="Cros-Aarteil S."/>
            <person name="Calhoun S."/>
            <person name="Haridas S."/>
            <person name="Kuo A."/>
            <person name="Mondo S."/>
            <person name="Pangilinan J."/>
            <person name="Riley R."/>
            <person name="LaButti K."/>
            <person name="Andreopoulos B."/>
            <person name="Lipzen A."/>
            <person name="Chen C."/>
            <person name="Yan M."/>
            <person name="Daum C."/>
            <person name="Ng V."/>
            <person name="Clum A."/>
            <person name="Steindorff A."/>
            <person name="Ohm R.A."/>
            <person name="Martin F."/>
            <person name="Silar P."/>
            <person name="Natvig D.O."/>
            <person name="Lalanne C."/>
            <person name="Gautier V."/>
            <person name="Ament-Velasquez S.L."/>
            <person name="Kruys A."/>
            <person name="Hutchinson M.I."/>
            <person name="Powell A.J."/>
            <person name="Barry K."/>
            <person name="Miller A.N."/>
            <person name="Grigoriev I.V."/>
            <person name="Debuchy R."/>
            <person name="Gladieux P."/>
            <person name="Hiltunen Thoren M."/>
            <person name="Johannesson H."/>
        </authorList>
    </citation>
    <scope>NUCLEOTIDE SEQUENCE</scope>
    <source>
        <strain evidence="15">PSN243</strain>
    </source>
</reference>
<keyword evidence="10 11" id="KW-0624">Polysaccharide degradation</keyword>
<sequence length="372" mass="41493">MHLTTVTPVVLAALAAAKPCPDQKVKGLDYYAKKAGLEYFGSATDTPGQRERAGLEASYAQYDKIMWGGEFGSTTPTNGQKWLFSEPEQGVFNFTEGDITASNAKKHGLSLRCHALVWHSQLAPYVEQKEWTPETLRAQIVDHIEKVAGHYKGQCAHWDVVNEALEEDGTYRKSVFYNVLGEEYIKLAFKTAARVDPNAKLYYNDYNLEWPSKKTEGAQRIVKMLQDEGIKIDGVGLQGHLTAESSWTIDQHIDAIKGFADLNVDVVITELDIRLQTPATETNLALQKERYKNVVGACVQVKGCIGVTLWDFYDPFSWVPYFFEGEGAPLPWAEDFSKKPAYDGIVEALTNKTAPEGKGKGKGKGKEKRSLW</sequence>
<comment type="similarity">
    <text evidence="4 11">Belongs to the glycosyl hydrolase 10 (cellulase F) family.</text>
</comment>
<evidence type="ECO:0000256" key="10">
    <source>
        <dbReference type="ARBA" id="ARBA00023326"/>
    </source>
</evidence>
<evidence type="ECO:0000256" key="3">
    <source>
        <dbReference type="ARBA" id="ARBA00004851"/>
    </source>
</evidence>
<evidence type="ECO:0000313" key="16">
    <source>
        <dbReference type="Proteomes" id="UP001321760"/>
    </source>
</evidence>
<feature type="compositionally biased region" description="Basic residues" evidence="12">
    <location>
        <begin position="360"/>
        <end position="372"/>
    </location>
</feature>
<feature type="non-terminal residue" evidence="15">
    <location>
        <position position="1"/>
    </location>
</feature>
<dbReference type="SUPFAM" id="SSF51445">
    <property type="entry name" value="(Trans)glycosidases"/>
    <property type="match status" value="1"/>
</dbReference>
<feature type="signal peptide" evidence="13">
    <location>
        <begin position="1"/>
        <end position="17"/>
    </location>
</feature>
<dbReference type="InterPro" id="IPR001000">
    <property type="entry name" value="GH10_dom"/>
</dbReference>
<keyword evidence="8 11" id="KW-0119">Carbohydrate metabolism</keyword>
<keyword evidence="16" id="KW-1185">Reference proteome</keyword>
<evidence type="ECO:0000256" key="6">
    <source>
        <dbReference type="ARBA" id="ARBA00022651"/>
    </source>
</evidence>
<organism evidence="15 16">
    <name type="scientific">Podospora aff. communis PSN243</name>
    <dbReference type="NCBI Taxonomy" id="3040156"/>
    <lineage>
        <taxon>Eukaryota</taxon>
        <taxon>Fungi</taxon>
        <taxon>Dikarya</taxon>
        <taxon>Ascomycota</taxon>
        <taxon>Pezizomycotina</taxon>
        <taxon>Sordariomycetes</taxon>
        <taxon>Sordariomycetidae</taxon>
        <taxon>Sordariales</taxon>
        <taxon>Podosporaceae</taxon>
        <taxon>Podospora</taxon>
    </lineage>
</organism>
<dbReference type="PROSITE" id="PS51760">
    <property type="entry name" value="GH10_2"/>
    <property type="match status" value="1"/>
</dbReference>
<protein>
    <recommendedName>
        <fullName evidence="11">Beta-xylanase</fullName>
        <ecNumber evidence="11">3.2.1.8</ecNumber>
    </recommendedName>
</protein>
<evidence type="ECO:0000256" key="1">
    <source>
        <dbReference type="ARBA" id="ARBA00000681"/>
    </source>
</evidence>
<dbReference type="SMART" id="SM00633">
    <property type="entry name" value="Glyco_10"/>
    <property type="match status" value="1"/>
</dbReference>
<reference evidence="15" key="2">
    <citation type="submission" date="2023-05" db="EMBL/GenBank/DDBJ databases">
        <authorList>
            <consortium name="Lawrence Berkeley National Laboratory"/>
            <person name="Steindorff A."/>
            <person name="Hensen N."/>
            <person name="Bonometti L."/>
            <person name="Westerberg I."/>
            <person name="Brannstrom I.O."/>
            <person name="Guillou S."/>
            <person name="Cros-Aarteil S."/>
            <person name="Calhoun S."/>
            <person name="Haridas S."/>
            <person name="Kuo A."/>
            <person name="Mondo S."/>
            <person name="Pangilinan J."/>
            <person name="Riley R."/>
            <person name="Labutti K."/>
            <person name="Andreopoulos B."/>
            <person name="Lipzen A."/>
            <person name="Chen C."/>
            <person name="Yanf M."/>
            <person name="Daum C."/>
            <person name="Ng V."/>
            <person name="Clum A."/>
            <person name="Ohm R."/>
            <person name="Martin F."/>
            <person name="Silar P."/>
            <person name="Natvig D."/>
            <person name="Lalanne C."/>
            <person name="Gautier V."/>
            <person name="Ament-Velasquez S.L."/>
            <person name="Kruys A."/>
            <person name="Hutchinson M.I."/>
            <person name="Powell A.J."/>
            <person name="Barry K."/>
            <person name="Miller A.N."/>
            <person name="Grigoriev I.V."/>
            <person name="Debuchy R."/>
            <person name="Gladieux P."/>
            <person name="Thoren M.H."/>
            <person name="Johannesson H."/>
        </authorList>
    </citation>
    <scope>NUCLEOTIDE SEQUENCE</scope>
    <source>
        <strain evidence="15">PSN243</strain>
    </source>
</reference>
<feature type="domain" description="GH10" evidence="14">
    <location>
        <begin position="49"/>
        <end position="348"/>
    </location>
</feature>
<dbReference type="PANTHER" id="PTHR31490">
    <property type="entry name" value="GLYCOSYL HYDROLASE"/>
    <property type="match status" value="1"/>
</dbReference>
<dbReference type="PRINTS" id="PR00134">
    <property type="entry name" value="GLHYDRLASE10"/>
</dbReference>
<dbReference type="InterPro" id="IPR017853">
    <property type="entry name" value="GH"/>
</dbReference>
<keyword evidence="5" id="KW-0964">Secreted</keyword>
<feature type="region of interest" description="Disordered" evidence="12">
    <location>
        <begin position="353"/>
        <end position="372"/>
    </location>
</feature>
<evidence type="ECO:0000256" key="2">
    <source>
        <dbReference type="ARBA" id="ARBA00004613"/>
    </source>
</evidence>
<dbReference type="PANTHER" id="PTHR31490:SF35">
    <property type="entry name" value="ENDO-1,4-BETA-XYLANASE"/>
    <property type="match status" value="1"/>
</dbReference>
<dbReference type="GO" id="GO:0045493">
    <property type="term" value="P:xylan catabolic process"/>
    <property type="evidence" value="ECO:0007669"/>
    <property type="project" value="UniProtKB-KW"/>
</dbReference>
<comment type="catalytic activity">
    <reaction evidence="1 11">
        <text>Endohydrolysis of (1-&gt;4)-beta-D-xylosidic linkages in xylans.</text>
        <dbReference type="EC" id="3.2.1.8"/>
    </reaction>
</comment>
<gene>
    <name evidence="15" type="ORF">QBC34DRAFT_323333</name>
</gene>
<comment type="caution">
    <text evidence="15">The sequence shown here is derived from an EMBL/GenBank/DDBJ whole genome shotgun (WGS) entry which is preliminary data.</text>
</comment>
<proteinExistence type="inferred from homology"/>
<evidence type="ECO:0000313" key="15">
    <source>
        <dbReference type="EMBL" id="KAK4450990.1"/>
    </source>
</evidence>
<dbReference type="Gene3D" id="3.20.20.80">
    <property type="entry name" value="Glycosidases"/>
    <property type="match status" value="1"/>
</dbReference>
<accession>A0AAV9GT77</accession>
<evidence type="ECO:0000256" key="11">
    <source>
        <dbReference type="RuleBase" id="RU361174"/>
    </source>
</evidence>
<keyword evidence="9 11" id="KW-0326">Glycosidase</keyword>
<name>A0AAV9GT77_9PEZI</name>
<keyword evidence="6" id="KW-0858">Xylan degradation</keyword>
<evidence type="ECO:0000256" key="13">
    <source>
        <dbReference type="SAM" id="SignalP"/>
    </source>
</evidence>
<evidence type="ECO:0000256" key="7">
    <source>
        <dbReference type="ARBA" id="ARBA00022801"/>
    </source>
</evidence>
<keyword evidence="7 11" id="KW-0378">Hydrolase</keyword>
<dbReference type="Pfam" id="PF00331">
    <property type="entry name" value="Glyco_hydro_10"/>
    <property type="match status" value="1"/>
</dbReference>
<comment type="subcellular location">
    <subcellularLocation>
        <location evidence="2">Secreted</location>
    </subcellularLocation>
</comment>
<feature type="chain" id="PRO_5043373106" description="Beta-xylanase" evidence="13">
    <location>
        <begin position="18"/>
        <end position="372"/>
    </location>
</feature>
<dbReference type="Proteomes" id="UP001321760">
    <property type="component" value="Unassembled WGS sequence"/>
</dbReference>
<evidence type="ECO:0000259" key="14">
    <source>
        <dbReference type="PROSITE" id="PS51760"/>
    </source>
</evidence>
<evidence type="ECO:0000256" key="12">
    <source>
        <dbReference type="SAM" id="MobiDB-lite"/>
    </source>
</evidence>
<dbReference type="AlphaFoldDB" id="A0AAV9GT77"/>
<evidence type="ECO:0000256" key="9">
    <source>
        <dbReference type="ARBA" id="ARBA00023295"/>
    </source>
</evidence>
<dbReference type="EC" id="3.2.1.8" evidence="11"/>
<dbReference type="GO" id="GO:0005576">
    <property type="term" value="C:extracellular region"/>
    <property type="evidence" value="ECO:0007669"/>
    <property type="project" value="UniProtKB-SubCell"/>
</dbReference>
<evidence type="ECO:0000256" key="4">
    <source>
        <dbReference type="ARBA" id="ARBA00007495"/>
    </source>
</evidence>